<dbReference type="SMART" id="SM01340">
    <property type="entry name" value="DNA_mis_repair"/>
    <property type="match status" value="1"/>
</dbReference>
<dbReference type="InterPro" id="IPR036890">
    <property type="entry name" value="HATPase_C_sf"/>
</dbReference>
<dbReference type="PANTHER" id="PTHR10073:SF12">
    <property type="entry name" value="DNA MISMATCH REPAIR PROTEIN MLH1"/>
    <property type="match status" value="1"/>
</dbReference>
<dbReference type="GO" id="GO:0032389">
    <property type="term" value="C:MutLalpha complex"/>
    <property type="evidence" value="ECO:0007669"/>
    <property type="project" value="TreeGrafter"/>
</dbReference>
<keyword evidence="4" id="KW-0234">DNA repair</keyword>
<dbReference type="WBParaSite" id="SMRG1_51700.1">
    <property type="protein sequence ID" value="SMRG1_51700.1"/>
    <property type="gene ID" value="SMRG1_51700"/>
</dbReference>
<dbReference type="InterPro" id="IPR014762">
    <property type="entry name" value="DNA_mismatch_repair_CS"/>
</dbReference>
<dbReference type="Gene3D" id="3.30.230.10">
    <property type="match status" value="1"/>
</dbReference>
<name>A0AA84ZWU3_9TREM</name>
<comment type="similarity">
    <text evidence="2">Belongs to the DNA mismatch repair MutL/HexB family.</text>
</comment>
<dbReference type="PROSITE" id="PS00058">
    <property type="entry name" value="DNA_MISMATCH_REPAIR_1"/>
    <property type="match status" value="1"/>
</dbReference>
<protein>
    <recommendedName>
        <fullName evidence="6">DNA mismatch repair protein S5 domain-containing protein</fullName>
    </recommendedName>
</protein>
<dbReference type="InterPro" id="IPR002099">
    <property type="entry name" value="MutL/Mlh/PMS"/>
</dbReference>
<sequence length="937" mass="104523">MDKLNSDDNSKSSANLLLLSPDKSMPQIIKRLPKEVINRIAAGEVIQRPVNAIKELLENSIDAGSTMIKITVKDGGLKLIQVQDNGCGIHQSDLPILCERFTTSKLKEFSDLSKISTFGFRGEALSSLSHVALVTVTTRTANQNCAFKVKYRAGVAESKPVPCAGNPGTTIIAENLFYNAPIRKSALKNGREELSKVTDVVAQYAIHYAQQCGFHLHSESATGKSSIEQDLRTSAGWSRMDAIRAVIGSSIEQNLISFTSSQCSSSESTRLAIERYGLRYEGLLTALNQVSSGCSPSLKLNLFINNRLVSCTPIKRIVECAYSSVISRGLSSNPIDQHQAILTTKKSFKVSTNSNIMYKSSTFNSLYVYLNIQLPANTLDVNVHPTKAEVNFLHEDEIVNGLQDAIEQALLSSAQIQTFIRNCLPTPITFKNPKELNIHNDQSVDNDSKDLHSSQVVYRPNEKVRIDLREQQLERFLSPQSNYMNNNDNNIVFSKLKSLHNNSLKKSIGEMSPDIEVDSDEADEILKSNLLQENSSLNYDGCDWNRATTEQSHLFHDQKEKDSDENEVTTTAQNHLKSYTNNNATIDNNDTTVSLTSRPIIKTDTSLSSQNTTTTTTTNGLLSKSNTLLTYSNNDMIESVSSKPRHRTVYLMSILALKRNLECDLDQSIKTTLRSCKFIGFIDETRCLAQHHTELLLIRLKPLSQALFYQLLLTNFGNHGEIILREPAPLADLLSIGHEYLRKSSRYLSNISSAEFVKKATATFVQHASMLWDYFSIKITTDSNGNQVLTGIPLIIANYIPELNQLPIYVTKLATLVSWSVESVCFENICCITANFYAVSSSSLFDDCSSSPVSSSKSIIDDKSDKENAVSSSSLSPREWMIQHILWPILCSSLLPSRRYPNFDLDHNENDIKSFSLQSCFIRLTSLTELYKVFERC</sequence>
<dbReference type="Pfam" id="PF13589">
    <property type="entry name" value="HATPase_c_3"/>
    <property type="match status" value="1"/>
</dbReference>
<dbReference type="FunFam" id="3.30.565.10:FF:000079">
    <property type="entry name" value="DNA mismatch repair protein MLH"/>
    <property type="match status" value="1"/>
</dbReference>
<proteinExistence type="inferred from homology"/>
<dbReference type="GO" id="GO:0030983">
    <property type="term" value="F:mismatched DNA binding"/>
    <property type="evidence" value="ECO:0007669"/>
    <property type="project" value="InterPro"/>
</dbReference>
<dbReference type="Proteomes" id="UP000050790">
    <property type="component" value="Unassembled WGS sequence"/>
</dbReference>
<dbReference type="SUPFAM" id="SSF54211">
    <property type="entry name" value="Ribosomal protein S5 domain 2-like"/>
    <property type="match status" value="1"/>
</dbReference>
<organism evidence="7 8">
    <name type="scientific">Schistosoma margrebowiei</name>
    <dbReference type="NCBI Taxonomy" id="48269"/>
    <lineage>
        <taxon>Eukaryota</taxon>
        <taxon>Metazoa</taxon>
        <taxon>Spiralia</taxon>
        <taxon>Lophotrochozoa</taxon>
        <taxon>Platyhelminthes</taxon>
        <taxon>Trematoda</taxon>
        <taxon>Digenea</taxon>
        <taxon>Strigeidida</taxon>
        <taxon>Schistosomatoidea</taxon>
        <taxon>Schistosomatidae</taxon>
        <taxon>Schistosoma</taxon>
    </lineage>
</organism>
<keyword evidence="3" id="KW-0227">DNA damage</keyword>
<feature type="domain" description="DNA mismatch repair protein S5" evidence="6">
    <location>
        <begin position="243"/>
        <end position="411"/>
    </location>
</feature>
<evidence type="ECO:0000256" key="4">
    <source>
        <dbReference type="ARBA" id="ARBA00023204"/>
    </source>
</evidence>
<evidence type="ECO:0000256" key="2">
    <source>
        <dbReference type="ARBA" id="ARBA00006082"/>
    </source>
</evidence>
<dbReference type="GO" id="GO:0006298">
    <property type="term" value="P:mismatch repair"/>
    <property type="evidence" value="ECO:0007669"/>
    <property type="project" value="InterPro"/>
</dbReference>
<evidence type="ECO:0000256" key="3">
    <source>
        <dbReference type="ARBA" id="ARBA00022763"/>
    </source>
</evidence>
<dbReference type="InterPro" id="IPR020568">
    <property type="entry name" value="Ribosomal_Su5_D2-typ_SF"/>
</dbReference>
<dbReference type="InterPro" id="IPR038973">
    <property type="entry name" value="MutL/Mlh/Pms-like"/>
</dbReference>
<evidence type="ECO:0000259" key="6">
    <source>
        <dbReference type="SMART" id="SM01340"/>
    </source>
</evidence>
<dbReference type="Pfam" id="PF16413">
    <property type="entry name" value="Mlh1_C"/>
    <property type="match status" value="1"/>
</dbReference>
<dbReference type="AlphaFoldDB" id="A0AA84ZWU3"/>
<dbReference type="NCBIfam" id="TIGR00585">
    <property type="entry name" value="mutl"/>
    <property type="match status" value="1"/>
</dbReference>
<dbReference type="InterPro" id="IPR032189">
    <property type="entry name" value="Mlh1_C"/>
</dbReference>
<dbReference type="InterPro" id="IPR013507">
    <property type="entry name" value="DNA_mismatch_S5_2-like"/>
</dbReference>
<reference evidence="8" key="1">
    <citation type="submission" date="2023-11" db="UniProtKB">
        <authorList>
            <consortium name="WormBaseParasite"/>
        </authorList>
    </citation>
    <scope>IDENTIFICATION</scope>
</reference>
<evidence type="ECO:0000256" key="1">
    <source>
        <dbReference type="ARBA" id="ARBA00004123"/>
    </source>
</evidence>
<dbReference type="PANTHER" id="PTHR10073">
    <property type="entry name" value="DNA MISMATCH REPAIR PROTEIN MLH, PMS, MUTL"/>
    <property type="match status" value="1"/>
</dbReference>
<dbReference type="Gene3D" id="3.30.565.10">
    <property type="entry name" value="Histidine kinase-like ATPase, C-terminal domain"/>
    <property type="match status" value="1"/>
</dbReference>
<keyword evidence="5" id="KW-0539">Nucleus</keyword>
<dbReference type="Pfam" id="PF01119">
    <property type="entry name" value="DNA_mis_repair"/>
    <property type="match status" value="1"/>
</dbReference>
<evidence type="ECO:0000313" key="8">
    <source>
        <dbReference type="WBParaSite" id="SMRG1_51700.1"/>
    </source>
</evidence>
<dbReference type="GO" id="GO:0016887">
    <property type="term" value="F:ATP hydrolysis activity"/>
    <property type="evidence" value="ECO:0007669"/>
    <property type="project" value="InterPro"/>
</dbReference>
<dbReference type="GO" id="GO:0140664">
    <property type="term" value="F:ATP-dependent DNA damage sensor activity"/>
    <property type="evidence" value="ECO:0007669"/>
    <property type="project" value="InterPro"/>
</dbReference>
<dbReference type="SUPFAM" id="SSF55874">
    <property type="entry name" value="ATPase domain of HSP90 chaperone/DNA topoisomerase II/histidine kinase"/>
    <property type="match status" value="1"/>
</dbReference>
<dbReference type="CDD" id="cd16926">
    <property type="entry name" value="HATPase_MutL-MLH-PMS-like"/>
    <property type="match status" value="1"/>
</dbReference>
<accession>A0AA84ZWU3</accession>
<evidence type="ECO:0000313" key="7">
    <source>
        <dbReference type="Proteomes" id="UP000050790"/>
    </source>
</evidence>
<comment type="subcellular location">
    <subcellularLocation>
        <location evidence="1">Nucleus</location>
    </subcellularLocation>
</comment>
<dbReference type="GO" id="GO:0005524">
    <property type="term" value="F:ATP binding"/>
    <property type="evidence" value="ECO:0007669"/>
    <property type="project" value="InterPro"/>
</dbReference>
<dbReference type="InterPro" id="IPR014721">
    <property type="entry name" value="Ribsml_uS5_D2-typ_fold_subgr"/>
</dbReference>
<evidence type="ECO:0000256" key="5">
    <source>
        <dbReference type="ARBA" id="ARBA00023242"/>
    </source>
</evidence>